<reference evidence="3" key="1">
    <citation type="submission" date="2025-08" db="UniProtKB">
        <authorList>
            <consortium name="RefSeq"/>
        </authorList>
    </citation>
    <scope>IDENTIFICATION</scope>
    <source>
        <tissue evidence="3">Whole organism</tissue>
    </source>
</reference>
<feature type="region of interest" description="Disordered" evidence="1">
    <location>
        <begin position="311"/>
        <end position="330"/>
    </location>
</feature>
<accession>A0A8B7P3W2</accession>
<gene>
    <name evidence="3" type="primary">LOC108677099</name>
</gene>
<feature type="region of interest" description="Disordered" evidence="1">
    <location>
        <begin position="830"/>
        <end position="851"/>
    </location>
</feature>
<dbReference type="AlphaFoldDB" id="A0A8B7P3W2"/>
<dbReference type="RefSeq" id="XP_018020738.2">
    <property type="nucleotide sequence ID" value="XM_018165249.2"/>
</dbReference>
<dbReference type="KEGG" id="hazt:108677099"/>
<feature type="compositionally biased region" description="Basic and acidic residues" evidence="1">
    <location>
        <begin position="655"/>
        <end position="672"/>
    </location>
</feature>
<dbReference type="PANTHER" id="PTHR21177">
    <property type="entry name" value="IP06524P-RELATED"/>
    <property type="match status" value="1"/>
</dbReference>
<evidence type="ECO:0000313" key="3">
    <source>
        <dbReference type="RefSeq" id="XP_018020738.2"/>
    </source>
</evidence>
<feature type="compositionally biased region" description="Low complexity" evidence="1">
    <location>
        <begin position="732"/>
        <end position="758"/>
    </location>
</feature>
<sequence>MPRPIILPPLGGYIPFINIPCERDIGESIKWVVVLSLLPLNCQLVPWLCCPLPIEPKDSDFTISTDITCDDPRAPVGAMIHWGMVIVSIVGLILALFQVTECALVLTGVLNREIPTTIILEITEPAGEPDPFTTWFDNLQTSVTAFQQNYLIYPSNYNGNKTLTLTIPRDQLSFSNVLSLLADPSILFPQGKAGDEQRNQIVQLMRNASLPLDHRLKDTEAGQNLSSQEIDALIRKILPEPEYVDDYEYVDEFRAARALGSKPDIDVRNSSALLQRVRRQAVLDVPIPILRSFYAGTDAVRIDGCSRNEVRISEDDDNDDGDKTGNQDDDDDCYEVLSRGPCDKTEIVLVNPTTKKGFCGERLCSPDRVFLFNDQKCHDPHEIGLCPSGRQLFSSGFGTPVCGCEDGFYELEVDDDDEECHPLLTEIPRCPPGKVFWFSSFGRPPHCLPDPCDGLNLNRRHSELPFAPALADGKCYQIGSQPDICRSDQYFSLNLPLLKGVCETLEGAGYVTLNSEYAELFRKTYGPPLSKDSPVTPLPIHHKHHKSTWRTNQAPRPAIGAPVVPPVGGFDRGRRPLSIGQPVVSLWSSGQWPQGWALKPTHVNSHSPPYISVNGNVTINVFSGATVHVDQDQAKVLHFPHSKSGGVATHQRLIKVPDDKTLPSSKLSREEAEVLQVPESSSHGQKADHFSDGQQSRGKSLDASPHSEILHDQLPAFSAVPVFPPALPSSSPPSFSTSSLSPPSFSTSSLPSASFSTSSLSPPSFSTSSLSSASFSSPSSSPSVRRGLLIKRDKRSPLPHASPSNVFESALTVCKAGAARDINQKCRDTILPSREAHSRPRRTTQPVSASPDCPALSLCCHPIPVS</sequence>
<keyword evidence="2" id="KW-1185">Reference proteome</keyword>
<dbReference type="Proteomes" id="UP000694843">
    <property type="component" value="Unplaced"/>
</dbReference>
<dbReference type="GeneID" id="108677099"/>
<proteinExistence type="predicted"/>
<evidence type="ECO:0000313" key="2">
    <source>
        <dbReference type="Proteomes" id="UP000694843"/>
    </source>
</evidence>
<organism evidence="2 3">
    <name type="scientific">Hyalella azteca</name>
    <name type="common">Amphipod</name>
    <dbReference type="NCBI Taxonomy" id="294128"/>
    <lineage>
        <taxon>Eukaryota</taxon>
        <taxon>Metazoa</taxon>
        <taxon>Ecdysozoa</taxon>
        <taxon>Arthropoda</taxon>
        <taxon>Crustacea</taxon>
        <taxon>Multicrustacea</taxon>
        <taxon>Malacostraca</taxon>
        <taxon>Eumalacostraca</taxon>
        <taxon>Peracarida</taxon>
        <taxon>Amphipoda</taxon>
        <taxon>Senticaudata</taxon>
        <taxon>Talitrida</taxon>
        <taxon>Talitroidea</taxon>
        <taxon>Hyalellidae</taxon>
        <taxon>Hyalella</taxon>
    </lineage>
</organism>
<protein>
    <submittedName>
        <fullName evidence="3">Uncharacterized protein LOC108677099</fullName>
    </submittedName>
</protein>
<dbReference type="OrthoDB" id="6338576at2759"/>
<name>A0A8B7P3W2_HYAAZ</name>
<evidence type="ECO:0000256" key="1">
    <source>
        <dbReference type="SAM" id="MobiDB-lite"/>
    </source>
</evidence>
<feature type="region of interest" description="Disordered" evidence="1">
    <location>
        <begin position="728"/>
        <end position="758"/>
    </location>
</feature>
<dbReference type="PANTHER" id="PTHR21177:SF7">
    <property type="entry name" value="GH11627P"/>
    <property type="match status" value="1"/>
</dbReference>
<feature type="region of interest" description="Disordered" evidence="1">
    <location>
        <begin position="640"/>
        <end position="704"/>
    </location>
</feature>